<evidence type="ECO:0000313" key="5">
    <source>
        <dbReference type="Proteomes" id="UP001497512"/>
    </source>
</evidence>
<dbReference type="Proteomes" id="UP001497512">
    <property type="component" value="Chromosome 11"/>
</dbReference>
<name>A0ABP0THY0_9BRYO</name>
<dbReference type="PANTHER" id="PTHR15837:SF0">
    <property type="entry name" value="RAN GUANINE NUCLEOTIDE RELEASE FACTOR"/>
    <property type="match status" value="1"/>
</dbReference>
<evidence type="ECO:0000313" key="4">
    <source>
        <dbReference type="EMBL" id="CAK9197051.1"/>
    </source>
</evidence>
<gene>
    <name evidence="4" type="ORF">CSSPTR1EN2_LOCUS3781</name>
</gene>
<reference evidence="4" key="1">
    <citation type="submission" date="2024-02" db="EMBL/GenBank/DDBJ databases">
        <authorList>
            <consortium name="ELIXIR-Norway"/>
            <consortium name="Elixir Norway"/>
        </authorList>
    </citation>
    <scope>NUCLEOTIDE SEQUENCE</scope>
</reference>
<proteinExistence type="inferred from homology"/>
<organism evidence="4 5">
    <name type="scientific">Sphagnum troendelagicum</name>
    <dbReference type="NCBI Taxonomy" id="128251"/>
    <lineage>
        <taxon>Eukaryota</taxon>
        <taxon>Viridiplantae</taxon>
        <taxon>Streptophyta</taxon>
        <taxon>Embryophyta</taxon>
        <taxon>Bryophyta</taxon>
        <taxon>Sphagnophytina</taxon>
        <taxon>Sphagnopsida</taxon>
        <taxon>Sphagnales</taxon>
        <taxon>Sphagnaceae</taxon>
        <taxon>Sphagnum</taxon>
    </lineage>
</organism>
<dbReference type="Gene3D" id="3.40.1000.10">
    <property type="entry name" value="Mog1/PsbP, alpha/beta/alpha sandwich"/>
    <property type="match status" value="1"/>
</dbReference>
<dbReference type="EMBL" id="OZ019903">
    <property type="protein sequence ID" value="CAK9197051.1"/>
    <property type="molecule type" value="Genomic_DNA"/>
</dbReference>
<evidence type="ECO:0008006" key="6">
    <source>
        <dbReference type="Google" id="ProtNLM"/>
    </source>
</evidence>
<evidence type="ECO:0000256" key="1">
    <source>
        <dbReference type="ARBA" id="ARBA00010307"/>
    </source>
</evidence>
<dbReference type="SUPFAM" id="SSF55724">
    <property type="entry name" value="Mog1p/PsbP-like"/>
    <property type="match status" value="1"/>
</dbReference>
<protein>
    <recommendedName>
        <fullName evidence="6">Ran guanine nucleotide release factor</fullName>
    </recommendedName>
</protein>
<evidence type="ECO:0000256" key="2">
    <source>
        <dbReference type="ARBA" id="ARBA00022448"/>
    </source>
</evidence>
<dbReference type="InterPro" id="IPR007681">
    <property type="entry name" value="Mog1"/>
</dbReference>
<keyword evidence="2" id="KW-0813">Transport</keyword>
<accession>A0ABP0THY0</accession>
<keyword evidence="5" id="KW-1185">Reference proteome</keyword>
<dbReference type="PANTHER" id="PTHR15837">
    <property type="entry name" value="RAN GUANINE NUCLEOTIDE RELEASE FACTOR"/>
    <property type="match status" value="1"/>
</dbReference>
<comment type="similarity">
    <text evidence="1">Belongs to the MOG1 family.</text>
</comment>
<keyword evidence="3" id="KW-0653">Protein transport</keyword>
<dbReference type="Pfam" id="PF04603">
    <property type="entry name" value="Mog1"/>
    <property type="match status" value="1"/>
</dbReference>
<sequence>MAAAEESFVERGLFGGAITCCIPANFYDVSNMREVPNNQEAFVDPNRDESIIMELLEFKTDVVDERSSLWFLQDLAIEQGSEQTLVVELENGITTADVPNLEASIPVNVTVGTLAVAKARQGDDARNLVRVHLANIRLRGVETDVLITVYEPLIINERSQSAAVVGAGTTVPAALAGCMAAPDVLKLVLSTFRICDWSLFGYADK</sequence>
<dbReference type="InterPro" id="IPR016123">
    <property type="entry name" value="Mog1/PsbP_a/b/a-sand"/>
</dbReference>
<evidence type="ECO:0000256" key="3">
    <source>
        <dbReference type="ARBA" id="ARBA00022927"/>
    </source>
</evidence>